<proteinExistence type="predicted"/>
<evidence type="ECO:0000256" key="1">
    <source>
        <dbReference type="SAM" id="MobiDB-lite"/>
    </source>
</evidence>
<organism evidence="2 3">
    <name type="scientific">Nonomuraea rosea</name>
    <dbReference type="NCBI Taxonomy" id="638574"/>
    <lineage>
        <taxon>Bacteria</taxon>
        <taxon>Bacillati</taxon>
        <taxon>Actinomycetota</taxon>
        <taxon>Actinomycetes</taxon>
        <taxon>Streptosporangiales</taxon>
        <taxon>Streptosporangiaceae</taxon>
        <taxon>Nonomuraea</taxon>
    </lineage>
</organism>
<feature type="region of interest" description="Disordered" evidence="1">
    <location>
        <begin position="25"/>
        <end position="59"/>
    </location>
</feature>
<accession>A0ABP6V3Z8</accession>
<evidence type="ECO:0000313" key="3">
    <source>
        <dbReference type="Proteomes" id="UP001500630"/>
    </source>
</evidence>
<reference evidence="3" key="1">
    <citation type="journal article" date="2019" name="Int. J. Syst. Evol. Microbiol.">
        <title>The Global Catalogue of Microorganisms (GCM) 10K type strain sequencing project: providing services to taxonomists for standard genome sequencing and annotation.</title>
        <authorList>
            <consortium name="The Broad Institute Genomics Platform"/>
            <consortium name="The Broad Institute Genome Sequencing Center for Infectious Disease"/>
            <person name="Wu L."/>
            <person name="Ma J."/>
        </authorList>
    </citation>
    <scope>NUCLEOTIDE SEQUENCE [LARGE SCALE GENOMIC DNA]</scope>
    <source>
        <strain evidence="3">JCM 17326</strain>
    </source>
</reference>
<feature type="compositionally biased region" description="Basic and acidic residues" evidence="1">
    <location>
        <begin position="42"/>
        <end position="59"/>
    </location>
</feature>
<dbReference type="EMBL" id="BAABDQ010000001">
    <property type="protein sequence ID" value="GAA3526587.1"/>
    <property type="molecule type" value="Genomic_DNA"/>
</dbReference>
<dbReference type="Proteomes" id="UP001500630">
    <property type="component" value="Unassembled WGS sequence"/>
</dbReference>
<name>A0ABP6V3Z8_9ACTN</name>
<keyword evidence="3" id="KW-1185">Reference proteome</keyword>
<gene>
    <name evidence="2" type="ORF">GCM10022419_001610</name>
</gene>
<evidence type="ECO:0000313" key="2">
    <source>
        <dbReference type="EMBL" id="GAA3526587.1"/>
    </source>
</evidence>
<sequence>MTEATREGAWVAVVRQRSPGYASRLADDRAGLRKRPPSAKARYAEYRAAKSAETKREDR</sequence>
<comment type="caution">
    <text evidence="2">The sequence shown here is derived from an EMBL/GenBank/DDBJ whole genome shotgun (WGS) entry which is preliminary data.</text>
</comment>
<protein>
    <submittedName>
        <fullName evidence="2">Uncharacterized protein</fullName>
    </submittedName>
</protein>